<dbReference type="STRING" id="436010.A0A166XEK7"/>
<dbReference type="GO" id="GO:0004867">
    <property type="term" value="F:serine-type endopeptidase inhibitor activity"/>
    <property type="evidence" value="ECO:0007669"/>
    <property type="project" value="InterPro"/>
</dbReference>
<accession>A0A166XEK7</accession>
<proteinExistence type="predicted"/>
<evidence type="ECO:0008006" key="2">
    <source>
        <dbReference type="Google" id="ProtNLM"/>
    </source>
</evidence>
<dbReference type="CDD" id="cd23428">
    <property type="entry name" value="beta-trefoil_Ricin_SPI"/>
    <property type="match status" value="1"/>
</dbReference>
<reference evidence="1" key="1">
    <citation type="journal article" date="2016" name="Mol. Biol. Evol.">
        <title>Comparative Genomics of Early-Diverging Mushroom-Forming Fungi Provides Insights into the Origins of Lignocellulose Decay Capabilities.</title>
        <authorList>
            <person name="Nagy L.G."/>
            <person name="Riley R."/>
            <person name="Tritt A."/>
            <person name="Adam C."/>
            <person name="Daum C."/>
            <person name="Floudas D."/>
            <person name="Sun H."/>
            <person name="Yadav J.S."/>
            <person name="Pangilinan J."/>
            <person name="Larsson K.H."/>
            <person name="Matsuura K."/>
            <person name="Barry K."/>
            <person name="Labutti K."/>
            <person name="Kuo R."/>
            <person name="Ohm R.A."/>
            <person name="Bhattacharya S.S."/>
            <person name="Shirouzu T."/>
            <person name="Yoshinaga Y."/>
            <person name="Martin F.M."/>
            <person name="Grigoriev I.V."/>
            <person name="Hibbett D.S."/>
        </authorList>
    </citation>
    <scope>NUCLEOTIDE SEQUENCE [LARGE SCALE GENOMIC DNA]</scope>
    <source>
        <strain evidence="1">CBS 109695</strain>
    </source>
</reference>
<sequence>MSLPTGLYIIKHQPSGKVVSRNIREDLSLRPKQVLVLPDGIDDPYTSTWVVESLGSGNYHFSNKGGTASVIKGKIYANLLPSLGNDVWQVKAGSGPNVFQITNSEGLNWGVPVTEDFSQVAVSPSPDYFVITPFEQ</sequence>
<gene>
    <name evidence="1" type="ORF">FIBSPDRAFT_1035686</name>
</gene>
<dbReference type="Pfam" id="PF16850">
    <property type="entry name" value="Inhibitor_I66"/>
    <property type="match status" value="1"/>
</dbReference>
<name>A0A166XEK7_9AGAM</name>
<protein>
    <recommendedName>
        <fullName evidence="2">Ricin B lectin domain-containing protein</fullName>
    </recommendedName>
</protein>
<dbReference type="AlphaFoldDB" id="A0A166XEK7"/>
<evidence type="ECO:0000313" key="1">
    <source>
        <dbReference type="EMBL" id="KZP34705.1"/>
    </source>
</evidence>
<dbReference type="Gene3D" id="2.80.10.50">
    <property type="match status" value="1"/>
</dbReference>
<dbReference type="InterPro" id="IPR031755">
    <property type="entry name" value="Inhibitor_I66"/>
</dbReference>
<dbReference type="OrthoDB" id="3439489at2759"/>
<organism evidence="1">
    <name type="scientific">Athelia psychrophila</name>
    <dbReference type="NCBI Taxonomy" id="1759441"/>
    <lineage>
        <taxon>Eukaryota</taxon>
        <taxon>Fungi</taxon>
        <taxon>Dikarya</taxon>
        <taxon>Basidiomycota</taxon>
        <taxon>Agaricomycotina</taxon>
        <taxon>Agaricomycetes</taxon>
        <taxon>Agaricomycetidae</taxon>
        <taxon>Atheliales</taxon>
        <taxon>Atheliaceae</taxon>
        <taxon>Athelia</taxon>
    </lineage>
</organism>
<dbReference type="EMBL" id="KV417480">
    <property type="protein sequence ID" value="KZP34705.1"/>
    <property type="molecule type" value="Genomic_DNA"/>
</dbReference>